<reference evidence="2 3" key="1">
    <citation type="submission" date="2018-06" db="EMBL/GenBank/DDBJ databases">
        <authorList>
            <consortium name="Pathogen Informatics"/>
            <person name="Doyle S."/>
        </authorList>
    </citation>
    <scope>NUCLEOTIDE SEQUENCE [LARGE SCALE GENOMIC DNA]</scope>
    <source>
        <strain evidence="2 3">NCTC8009</strain>
    </source>
</reference>
<name>A0A2X3K0B4_ECOLX</name>
<dbReference type="InterPro" id="IPR007392">
    <property type="entry name" value="GD_AH_second"/>
</dbReference>
<accession>A0A2X3K0B4</accession>
<dbReference type="EC" id="4.2.1.42" evidence="2"/>
<dbReference type="EMBL" id="UARW01000010">
    <property type="protein sequence ID" value="SQD01331.1"/>
    <property type="molecule type" value="Genomic_DNA"/>
</dbReference>
<dbReference type="Proteomes" id="UP000250991">
    <property type="component" value="Unassembled WGS sequence"/>
</dbReference>
<feature type="domain" description="D-galactarate/Altronate dehydratase second" evidence="1">
    <location>
        <begin position="6"/>
        <end position="51"/>
    </location>
</feature>
<sequence length="53" mass="5595">MAWWGLNHLYGCGVAINAPAAVVPIRTIHNISLNPNFGGEVMVIGLGCEKFAA</sequence>
<dbReference type="Pfam" id="PF04295">
    <property type="entry name" value="GD_AH_second"/>
    <property type="match status" value="1"/>
</dbReference>
<evidence type="ECO:0000313" key="3">
    <source>
        <dbReference type="Proteomes" id="UP000250991"/>
    </source>
</evidence>
<protein>
    <submittedName>
        <fullName evidence="2">D-galactarate dehydrogenase</fullName>
        <ecNumber evidence="2">4.2.1.42</ecNumber>
    </submittedName>
</protein>
<evidence type="ECO:0000259" key="1">
    <source>
        <dbReference type="Pfam" id="PF04295"/>
    </source>
</evidence>
<dbReference type="AlphaFoldDB" id="A0A2X3K0B4"/>
<organism evidence="2 3">
    <name type="scientific">Escherichia coli</name>
    <dbReference type="NCBI Taxonomy" id="562"/>
    <lineage>
        <taxon>Bacteria</taxon>
        <taxon>Pseudomonadati</taxon>
        <taxon>Pseudomonadota</taxon>
        <taxon>Gammaproteobacteria</taxon>
        <taxon>Enterobacterales</taxon>
        <taxon>Enterobacteriaceae</taxon>
        <taxon>Escherichia</taxon>
    </lineage>
</organism>
<keyword evidence="2" id="KW-0456">Lyase</keyword>
<gene>
    <name evidence="2" type="primary">garD_4</name>
    <name evidence="2" type="ORF">NCTC8009_01756</name>
</gene>
<proteinExistence type="predicted"/>
<dbReference type="GO" id="GO:0008867">
    <property type="term" value="F:galactarate dehydratase activity"/>
    <property type="evidence" value="ECO:0007669"/>
    <property type="project" value="UniProtKB-EC"/>
</dbReference>
<evidence type="ECO:0000313" key="2">
    <source>
        <dbReference type="EMBL" id="SQD01331.1"/>
    </source>
</evidence>